<accession>A0A5J4SIU4</accession>
<gene>
    <name evidence="1" type="ORF">EZS27_007220</name>
</gene>
<organism evidence="1">
    <name type="scientific">termite gut metagenome</name>
    <dbReference type="NCBI Taxonomy" id="433724"/>
    <lineage>
        <taxon>unclassified sequences</taxon>
        <taxon>metagenomes</taxon>
        <taxon>organismal metagenomes</taxon>
    </lineage>
</organism>
<dbReference type="AlphaFoldDB" id="A0A5J4SIU4"/>
<evidence type="ECO:0000313" key="1">
    <source>
        <dbReference type="EMBL" id="KAA6345193.1"/>
    </source>
</evidence>
<comment type="caution">
    <text evidence="1">The sequence shown here is derived from an EMBL/GenBank/DDBJ whole genome shotgun (WGS) entry which is preliminary data.</text>
</comment>
<protein>
    <submittedName>
        <fullName evidence="1">Uncharacterized protein</fullName>
    </submittedName>
</protein>
<reference evidence="1" key="1">
    <citation type="submission" date="2019-03" db="EMBL/GenBank/DDBJ databases">
        <title>Single cell metagenomics reveals metabolic interactions within the superorganism composed of flagellate Streblomastix strix and complex community of Bacteroidetes bacteria on its surface.</title>
        <authorList>
            <person name="Treitli S.C."/>
            <person name="Kolisko M."/>
            <person name="Husnik F."/>
            <person name="Keeling P."/>
            <person name="Hampl V."/>
        </authorList>
    </citation>
    <scope>NUCLEOTIDE SEQUENCE</scope>
    <source>
        <strain evidence="1">STM</strain>
    </source>
</reference>
<dbReference type="EMBL" id="SNRY01000181">
    <property type="protein sequence ID" value="KAA6345193.1"/>
    <property type="molecule type" value="Genomic_DNA"/>
</dbReference>
<proteinExistence type="predicted"/>
<sequence>MILILADNQDITRAGMFHIGRLSGRFSEIKEVRTKKELIGCLSEHPDAVTILDYTLFDISAYIQPYSKYKTNDRIY</sequence>
<name>A0A5J4SIU4_9ZZZZ</name>